<keyword evidence="5 8" id="KW-0812">Transmembrane</keyword>
<protein>
    <submittedName>
        <fullName evidence="9">ABC transporter permease</fullName>
    </submittedName>
</protein>
<comment type="caution">
    <text evidence="9">The sequence shown here is derived from an EMBL/GenBank/DDBJ whole genome shotgun (WGS) entry which is preliminary data.</text>
</comment>
<dbReference type="GO" id="GO:0033214">
    <property type="term" value="P:siderophore-iron import into cell"/>
    <property type="evidence" value="ECO:0007669"/>
    <property type="project" value="TreeGrafter"/>
</dbReference>
<dbReference type="EMBL" id="MOMC01000009">
    <property type="protein sequence ID" value="ONH32645.1"/>
    <property type="molecule type" value="Genomic_DNA"/>
</dbReference>
<evidence type="ECO:0000256" key="1">
    <source>
        <dbReference type="ARBA" id="ARBA00004651"/>
    </source>
</evidence>
<feature type="transmembrane region" description="Helical" evidence="8">
    <location>
        <begin position="248"/>
        <end position="275"/>
    </location>
</feature>
<evidence type="ECO:0000256" key="8">
    <source>
        <dbReference type="SAM" id="Phobius"/>
    </source>
</evidence>
<keyword evidence="3" id="KW-0813">Transport</keyword>
<dbReference type="Proteomes" id="UP000188929">
    <property type="component" value="Unassembled WGS sequence"/>
</dbReference>
<dbReference type="PANTHER" id="PTHR30472:SF1">
    <property type="entry name" value="FE(3+) DICITRATE TRANSPORT SYSTEM PERMEASE PROTEIN FECC-RELATED"/>
    <property type="match status" value="1"/>
</dbReference>
<feature type="transmembrane region" description="Helical" evidence="8">
    <location>
        <begin position="287"/>
        <end position="309"/>
    </location>
</feature>
<keyword evidence="10" id="KW-1185">Reference proteome</keyword>
<dbReference type="GO" id="GO:0005886">
    <property type="term" value="C:plasma membrane"/>
    <property type="evidence" value="ECO:0007669"/>
    <property type="project" value="UniProtKB-SubCell"/>
</dbReference>
<evidence type="ECO:0000256" key="4">
    <source>
        <dbReference type="ARBA" id="ARBA00022475"/>
    </source>
</evidence>
<sequence>MRRARWRLWEPRRRRLPGLLLAVVVLAGVCLLSVWIGANHLPFGVVWRVLWHDDGSQAAVVVHDLRIPRTLLGLVVGAALGVAGALTQALTRNDLVEPGMLGVSVGASAAVVVAISVFDLTSPAGYVWFSLVGAAVTSVAVFAIGATGRAGTSPATLVVAGAAATAVLGSFVYAALLLDTRTFDQFRHWDVGSLAVRGSGSLTATAPFMAAGLLLACTLGRPLNALALGDEAARGLGVRLHRARVSGAVAVVLLCGGATAAAGPITFVGLAVPHIARVIAGPDIRWVLPYSAVLAPVLLIGSDLVGRVIIAPGELQVGVVTAFVGAPVFIVLCRRARLGRA</sequence>
<dbReference type="InterPro" id="IPR000522">
    <property type="entry name" value="ABC_transptr_permease_BtuC"/>
</dbReference>
<evidence type="ECO:0000256" key="3">
    <source>
        <dbReference type="ARBA" id="ARBA00022448"/>
    </source>
</evidence>
<keyword evidence="6 8" id="KW-1133">Transmembrane helix</keyword>
<comment type="similarity">
    <text evidence="2">Belongs to the binding-protein-dependent transport system permease family. FecCD subfamily.</text>
</comment>
<dbReference type="AlphaFoldDB" id="A0A1V2IHX8"/>
<feature type="transmembrane region" description="Helical" evidence="8">
    <location>
        <begin position="99"/>
        <end position="118"/>
    </location>
</feature>
<evidence type="ECO:0000256" key="6">
    <source>
        <dbReference type="ARBA" id="ARBA00022989"/>
    </source>
</evidence>
<dbReference type="PANTHER" id="PTHR30472">
    <property type="entry name" value="FERRIC ENTEROBACTIN TRANSPORT SYSTEM PERMEASE PROTEIN"/>
    <property type="match status" value="1"/>
</dbReference>
<organism evidence="9 10">
    <name type="scientific">Pseudofrankia asymbiotica</name>
    <dbReference type="NCBI Taxonomy" id="1834516"/>
    <lineage>
        <taxon>Bacteria</taxon>
        <taxon>Bacillati</taxon>
        <taxon>Actinomycetota</taxon>
        <taxon>Actinomycetes</taxon>
        <taxon>Frankiales</taxon>
        <taxon>Frankiaceae</taxon>
        <taxon>Pseudofrankia</taxon>
    </lineage>
</organism>
<gene>
    <name evidence="9" type="ORF">BL253_04370</name>
</gene>
<feature type="transmembrane region" description="Helical" evidence="8">
    <location>
        <begin position="315"/>
        <end position="333"/>
    </location>
</feature>
<proteinExistence type="inferred from homology"/>
<dbReference type="SUPFAM" id="SSF81345">
    <property type="entry name" value="ABC transporter involved in vitamin B12 uptake, BtuC"/>
    <property type="match status" value="1"/>
</dbReference>
<dbReference type="STRING" id="1834516.BL253_04370"/>
<evidence type="ECO:0000256" key="5">
    <source>
        <dbReference type="ARBA" id="ARBA00022692"/>
    </source>
</evidence>
<evidence type="ECO:0000313" key="10">
    <source>
        <dbReference type="Proteomes" id="UP000188929"/>
    </source>
</evidence>
<evidence type="ECO:0000256" key="2">
    <source>
        <dbReference type="ARBA" id="ARBA00007935"/>
    </source>
</evidence>
<dbReference type="CDD" id="cd06550">
    <property type="entry name" value="TM_ABC_iron-siderophores_like"/>
    <property type="match status" value="1"/>
</dbReference>
<dbReference type="FunFam" id="1.10.3470.10:FF:000001">
    <property type="entry name" value="Vitamin B12 ABC transporter permease BtuC"/>
    <property type="match status" value="1"/>
</dbReference>
<reference evidence="10" key="1">
    <citation type="submission" date="2016-10" db="EMBL/GenBank/DDBJ databases">
        <title>Frankia sp. NRRL B-16386 Genome sequencing.</title>
        <authorList>
            <person name="Ghodhbane-Gtari F."/>
            <person name="Swanson E."/>
            <person name="Gueddou A."/>
            <person name="Hezbri K."/>
            <person name="Ktari K."/>
            <person name="Nouioui I."/>
            <person name="Morris K."/>
            <person name="Simpson S."/>
            <person name="Abebe-Akele F."/>
            <person name="Thomas K."/>
            <person name="Gtari M."/>
            <person name="Tisa L.S."/>
        </authorList>
    </citation>
    <scope>NUCLEOTIDE SEQUENCE [LARGE SCALE GENOMIC DNA]</scope>
    <source>
        <strain evidence="10">NRRL B-16386</strain>
    </source>
</reference>
<keyword evidence="4" id="KW-1003">Cell membrane</keyword>
<evidence type="ECO:0000313" key="9">
    <source>
        <dbReference type="EMBL" id="ONH32645.1"/>
    </source>
</evidence>
<keyword evidence="7 8" id="KW-0472">Membrane</keyword>
<feature type="transmembrane region" description="Helical" evidence="8">
    <location>
        <begin position="20"/>
        <end position="38"/>
    </location>
</feature>
<evidence type="ECO:0000256" key="7">
    <source>
        <dbReference type="ARBA" id="ARBA00023136"/>
    </source>
</evidence>
<feature type="transmembrane region" description="Helical" evidence="8">
    <location>
        <begin position="124"/>
        <end position="145"/>
    </location>
</feature>
<accession>A0A1V2IHX8</accession>
<dbReference type="GO" id="GO:0022857">
    <property type="term" value="F:transmembrane transporter activity"/>
    <property type="evidence" value="ECO:0007669"/>
    <property type="project" value="InterPro"/>
</dbReference>
<name>A0A1V2IHX8_9ACTN</name>
<dbReference type="Pfam" id="PF01032">
    <property type="entry name" value="FecCD"/>
    <property type="match status" value="1"/>
</dbReference>
<feature type="transmembrane region" description="Helical" evidence="8">
    <location>
        <begin position="157"/>
        <end position="178"/>
    </location>
</feature>
<dbReference type="Gene3D" id="1.10.3470.10">
    <property type="entry name" value="ABC transporter involved in vitamin B12 uptake, BtuC"/>
    <property type="match status" value="1"/>
</dbReference>
<dbReference type="InterPro" id="IPR037294">
    <property type="entry name" value="ABC_BtuC-like"/>
</dbReference>
<comment type="subcellular location">
    <subcellularLocation>
        <location evidence="1">Cell membrane</location>
        <topology evidence="1">Multi-pass membrane protein</topology>
    </subcellularLocation>
</comment>